<dbReference type="eggNOG" id="KOG1369">
    <property type="taxonomic scope" value="Eukaryota"/>
</dbReference>
<dbReference type="OrthoDB" id="419537at2759"/>
<evidence type="ECO:0000256" key="7">
    <source>
        <dbReference type="ARBA" id="ARBA00022840"/>
    </source>
</evidence>
<evidence type="ECO:0000256" key="9">
    <source>
        <dbReference type="ARBA" id="ARBA00044613"/>
    </source>
</evidence>
<feature type="domain" description="Hexokinase C-terminal" evidence="13">
    <location>
        <begin position="225"/>
        <end position="462"/>
    </location>
</feature>
<dbReference type="STRING" id="88036.D8SLD0"/>
<dbReference type="Pfam" id="PF00349">
    <property type="entry name" value="Hexokinase_1"/>
    <property type="match status" value="1"/>
</dbReference>
<dbReference type="EMBL" id="GL377626">
    <property type="protein sequence ID" value="EFJ14634.1"/>
    <property type="molecule type" value="Genomic_DNA"/>
</dbReference>
<keyword evidence="15" id="KW-1185">Reference proteome</keyword>
<dbReference type="Gramene" id="EFJ14634">
    <property type="protein sequence ID" value="EFJ14634"/>
    <property type="gene ID" value="SELMODRAFT_234446"/>
</dbReference>
<evidence type="ECO:0000313" key="14">
    <source>
        <dbReference type="EMBL" id="EFJ14634.1"/>
    </source>
</evidence>
<sequence>MVVKKQMQKNVNWGRVQATIKEFRDGCATPLQRLQKLAADMHTEMIAGLAKDGGSKLKMLLSFVEKLPSGNESGLFYGLDLGGTNFRVLRVQLGGKDKRIVKQEHEVVSIPPRLMIGSNEDLFDYIAQVLAKFVAKEGNDCKLAPGHKRELGFTFSFPVSQQSIDSGTLVKWTKGFAIAETVGKDVVKELQAAMVRQKVDMRVAALVNDTTGTLAGGRYRNDDVMMGLILGTGSNACYVEQTSAIPKWPSGLPKPEITVINMEWGNFWSSHLPKTKVDDDLDADSVNPGDQAFEKLFSGMYLGDIVRRVILKLAQDACLFGGSIPKNLTSPFVLRTPDVSGMHADESADLKEVAKVIKAAFGVRSLPVETRKVIIEICDIAAQRGARLVAAGIVGILRKIGREGKDVRTVVGMDGGLYEHYPKFRGCLHEALGELLGKEGSANVVIELSKDGSGLGAALLAASHSVNLQKA</sequence>
<evidence type="ECO:0000256" key="1">
    <source>
        <dbReference type="ARBA" id="ARBA00004888"/>
    </source>
</evidence>
<evidence type="ECO:0000256" key="6">
    <source>
        <dbReference type="ARBA" id="ARBA00022777"/>
    </source>
</evidence>
<keyword evidence="6 11" id="KW-0418">Kinase</keyword>
<dbReference type="InterPro" id="IPR043129">
    <property type="entry name" value="ATPase_NBD"/>
</dbReference>
<dbReference type="Gene3D" id="3.40.367.20">
    <property type="match status" value="1"/>
</dbReference>
<evidence type="ECO:0000256" key="11">
    <source>
        <dbReference type="RuleBase" id="RU362007"/>
    </source>
</evidence>
<dbReference type="UniPathway" id="UPA00242"/>
<keyword evidence="5 11" id="KW-0547">Nucleotide-binding</keyword>
<dbReference type="GO" id="GO:0005829">
    <property type="term" value="C:cytosol"/>
    <property type="evidence" value="ECO:0000318"/>
    <property type="project" value="GO_Central"/>
</dbReference>
<dbReference type="InterPro" id="IPR001312">
    <property type="entry name" value="Hexokinase"/>
</dbReference>
<keyword evidence="8 11" id="KW-0324">Glycolysis</keyword>
<dbReference type="Proteomes" id="UP000001514">
    <property type="component" value="Unassembled WGS sequence"/>
</dbReference>
<comment type="pathway">
    <text evidence="2">Carbohydrate metabolism; hexose metabolism.</text>
</comment>
<dbReference type="GO" id="GO:0004340">
    <property type="term" value="F:glucokinase activity"/>
    <property type="evidence" value="ECO:0000318"/>
    <property type="project" value="GO_Central"/>
</dbReference>
<evidence type="ECO:0000256" key="5">
    <source>
        <dbReference type="ARBA" id="ARBA00022741"/>
    </source>
</evidence>
<dbReference type="PROSITE" id="PS00378">
    <property type="entry name" value="HEXOKINASE_1"/>
    <property type="match status" value="1"/>
</dbReference>
<dbReference type="OMA" id="LICVIND"/>
<accession>D8SLD0</accession>
<dbReference type="GO" id="GO:0008865">
    <property type="term" value="F:fructokinase activity"/>
    <property type="evidence" value="ECO:0000318"/>
    <property type="project" value="GO_Central"/>
</dbReference>
<name>D8SLD0_SELML</name>
<evidence type="ECO:0000256" key="10">
    <source>
        <dbReference type="ARBA" id="ARBA00047905"/>
    </source>
</evidence>
<evidence type="ECO:0000313" key="15">
    <source>
        <dbReference type="Proteomes" id="UP000001514"/>
    </source>
</evidence>
<comment type="similarity">
    <text evidence="3 11">Belongs to the hexokinase family.</text>
</comment>
<keyword evidence="7 11" id="KW-0067">ATP-binding</keyword>
<dbReference type="FunFam" id="3.30.420.40:FF:000034">
    <property type="entry name" value="Phosphotransferase"/>
    <property type="match status" value="1"/>
</dbReference>
<dbReference type="EC" id="2.7.1.-" evidence="11"/>
<dbReference type="InterPro" id="IPR022673">
    <property type="entry name" value="Hexokinase_C"/>
</dbReference>
<dbReference type="SUPFAM" id="SSF53067">
    <property type="entry name" value="Actin-like ATPase domain"/>
    <property type="match status" value="2"/>
</dbReference>
<dbReference type="GO" id="GO:0005739">
    <property type="term" value="C:mitochondrion"/>
    <property type="evidence" value="ECO:0000318"/>
    <property type="project" value="GO_Central"/>
</dbReference>
<dbReference type="CDD" id="cd24020">
    <property type="entry name" value="ASKHA_NBD_HK_plant"/>
    <property type="match status" value="1"/>
</dbReference>
<dbReference type="PANTHER" id="PTHR19443:SF16">
    <property type="entry name" value="HEXOKINASE TYPE 1-RELATED"/>
    <property type="match status" value="1"/>
</dbReference>
<evidence type="ECO:0000259" key="12">
    <source>
        <dbReference type="Pfam" id="PF00349"/>
    </source>
</evidence>
<dbReference type="InterPro" id="IPR022672">
    <property type="entry name" value="Hexokinase_N"/>
</dbReference>
<dbReference type="GO" id="GO:0051156">
    <property type="term" value="P:glucose 6-phosphate metabolic process"/>
    <property type="evidence" value="ECO:0000318"/>
    <property type="project" value="GO_Central"/>
</dbReference>
<dbReference type="Pfam" id="PF03727">
    <property type="entry name" value="Hexokinase_2"/>
    <property type="match status" value="1"/>
</dbReference>
<dbReference type="GO" id="GO:0006006">
    <property type="term" value="P:glucose metabolic process"/>
    <property type="evidence" value="ECO:0000318"/>
    <property type="project" value="GO_Central"/>
</dbReference>
<dbReference type="GO" id="GO:0005524">
    <property type="term" value="F:ATP binding"/>
    <property type="evidence" value="ECO:0007669"/>
    <property type="project" value="UniProtKB-UniRule"/>
</dbReference>
<dbReference type="GO" id="GO:0006096">
    <property type="term" value="P:glycolytic process"/>
    <property type="evidence" value="ECO:0000318"/>
    <property type="project" value="GO_Central"/>
</dbReference>
<proteinExistence type="inferred from homology"/>
<dbReference type="HOGENOM" id="CLU_014393_5_1_1"/>
<dbReference type="PRINTS" id="PR00475">
    <property type="entry name" value="HEXOKINASE"/>
</dbReference>
<evidence type="ECO:0000256" key="4">
    <source>
        <dbReference type="ARBA" id="ARBA00022679"/>
    </source>
</evidence>
<comment type="catalytic activity">
    <reaction evidence="9">
        <text>a D-hexose + ATP = a D-hexose 6-phosphate + ADP + H(+)</text>
        <dbReference type="Rhea" id="RHEA:22740"/>
        <dbReference type="ChEBI" id="CHEBI:4194"/>
        <dbReference type="ChEBI" id="CHEBI:15378"/>
        <dbReference type="ChEBI" id="CHEBI:30616"/>
        <dbReference type="ChEBI" id="CHEBI:229467"/>
        <dbReference type="ChEBI" id="CHEBI:456216"/>
        <dbReference type="EC" id="2.7.1.1"/>
    </reaction>
    <physiologicalReaction direction="left-to-right" evidence="9">
        <dbReference type="Rhea" id="RHEA:22741"/>
    </physiologicalReaction>
</comment>
<dbReference type="GO" id="GO:0005536">
    <property type="term" value="F:D-glucose binding"/>
    <property type="evidence" value="ECO:0007669"/>
    <property type="project" value="InterPro"/>
</dbReference>
<evidence type="ECO:0000256" key="8">
    <source>
        <dbReference type="ARBA" id="ARBA00023152"/>
    </source>
</evidence>
<dbReference type="KEGG" id="smo:SELMODRAFT_234446"/>
<protein>
    <recommendedName>
        <fullName evidence="11">Phosphotransferase</fullName>
        <ecNumber evidence="11">2.7.1.-</ecNumber>
    </recommendedName>
</protein>
<gene>
    <name evidence="14" type="ORF">SELMODRAFT_234446</name>
</gene>
<dbReference type="AlphaFoldDB" id="D8SLD0"/>
<dbReference type="InterPro" id="IPR019807">
    <property type="entry name" value="Hexokinase_BS"/>
</dbReference>
<organism evidence="15">
    <name type="scientific">Selaginella moellendorffii</name>
    <name type="common">Spikemoss</name>
    <dbReference type="NCBI Taxonomy" id="88036"/>
    <lineage>
        <taxon>Eukaryota</taxon>
        <taxon>Viridiplantae</taxon>
        <taxon>Streptophyta</taxon>
        <taxon>Embryophyta</taxon>
        <taxon>Tracheophyta</taxon>
        <taxon>Lycopodiopsida</taxon>
        <taxon>Selaginellales</taxon>
        <taxon>Selaginellaceae</taxon>
        <taxon>Selaginella</taxon>
    </lineage>
</organism>
<dbReference type="PANTHER" id="PTHR19443">
    <property type="entry name" value="HEXOKINASE"/>
    <property type="match status" value="1"/>
</dbReference>
<dbReference type="Gene3D" id="3.30.420.40">
    <property type="match status" value="1"/>
</dbReference>
<feature type="domain" description="Hexokinase N-terminal" evidence="12">
    <location>
        <begin position="20"/>
        <end position="219"/>
    </location>
</feature>
<evidence type="ECO:0000256" key="2">
    <source>
        <dbReference type="ARBA" id="ARBA00005028"/>
    </source>
</evidence>
<evidence type="ECO:0000259" key="13">
    <source>
        <dbReference type="Pfam" id="PF03727"/>
    </source>
</evidence>
<evidence type="ECO:0000256" key="3">
    <source>
        <dbReference type="ARBA" id="ARBA00009225"/>
    </source>
</evidence>
<reference evidence="14 15" key="1">
    <citation type="journal article" date="2011" name="Science">
        <title>The Selaginella genome identifies genetic changes associated with the evolution of vascular plants.</title>
        <authorList>
            <person name="Banks J.A."/>
            <person name="Nishiyama T."/>
            <person name="Hasebe M."/>
            <person name="Bowman J.L."/>
            <person name="Gribskov M."/>
            <person name="dePamphilis C."/>
            <person name="Albert V.A."/>
            <person name="Aono N."/>
            <person name="Aoyama T."/>
            <person name="Ambrose B.A."/>
            <person name="Ashton N.W."/>
            <person name="Axtell M.J."/>
            <person name="Barker E."/>
            <person name="Barker M.S."/>
            <person name="Bennetzen J.L."/>
            <person name="Bonawitz N.D."/>
            <person name="Chapple C."/>
            <person name="Cheng C."/>
            <person name="Correa L.G."/>
            <person name="Dacre M."/>
            <person name="DeBarry J."/>
            <person name="Dreyer I."/>
            <person name="Elias M."/>
            <person name="Engstrom E.M."/>
            <person name="Estelle M."/>
            <person name="Feng L."/>
            <person name="Finet C."/>
            <person name="Floyd S.K."/>
            <person name="Frommer W.B."/>
            <person name="Fujita T."/>
            <person name="Gramzow L."/>
            <person name="Gutensohn M."/>
            <person name="Harholt J."/>
            <person name="Hattori M."/>
            <person name="Heyl A."/>
            <person name="Hirai T."/>
            <person name="Hiwatashi Y."/>
            <person name="Ishikawa M."/>
            <person name="Iwata M."/>
            <person name="Karol K.G."/>
            <person name="Koehler B."/>
            <person name="Kolukisaoglu U."/>
            <person name="Kubo M."/>
            <person name="Kurata T."/>
            <person name="Lalonde S."/>
            <person name="Li K."/>
            <person name="Li Y."/>
            <person name="Litt A."/>
            <person name="Lyons E."/>
            <person name="Manning G."/>
            <person name="Maruyama T."/>
            <person name="Michael T.P."/>
            <person name="Mikami K."/>
            <person name="Miyazaki S."/>
            <person name="Morinaga S."/>
            <person name="Murata T."/>
            <person name="Mueller-Roeber B."/>
            <person name="Nelson D.R."/>
            <person name="Obara M."/>
            <person name="Oguri Y."/>
            <person name="Olmstead R.G."/>
            <person name="Onodera N."/>
            <person name="Petersen B.L."/>
            <person name="Pils B."/>
            <person name="Prigge M."/>
            <person name="Rensing S.A."/>
            <person name="Riano-Pachon D.M."/>
            <person name="Roberts A.W."/>
            <person name="Sato Y."/>
            <person name="Scheller H.V."/>
            <person name="Schulz B."/>
            <person name="Schulz C."/>
            <person name="Shakirov E.V."/>
            <person name="Shibagaki N."/>
            <person name="Shinohara N."/>
            <person name="Shippen D.E."/>
            <person name="Soerensen I."/>
            <person name="Sotooka R."/>
            <person name="Sugimoto N."/>
            <person name="Sugita M."/>
            <person name="Sumikawa N."/>
            <person name="Tanurdzic M."/>
            <person name="Theissen G."/>
            <person name="Ulvskov P."/>
            <person name="Wakazuki S."/>
            <person name="Weng J.K."/>
            <person name="Willats W.W."/>
            <person name="Wipf D."/>
            <person name="Wolf P.G."/>
            <person name="Yang L."/>
            <person name="Zimmer A.D."/>
            <person name="Zhu Q."/>
            <person name="Mitros T."/>
            <person name="Hellsten U."/>
            <person name="Loque D."/>
            <person name="Otillar R."/>
            <person name="Salamov A."/>
            <person name="Schmutz J."/>
            <person name="Shapiro H."/>
            <person name="Lindquist E."/>
            <person name="Lucas S."/>
            <person name="Rokhsar D."/>
            <person name="Grigoriev I.V."/>
        </authorList>
    </citation>
    <scope>NUCLEOTIDE SEQUENCE [LARGE SCALE GENOMIC DNA]</scope>
</reference>
<dbReference type="PROSITE" id="PS51748">
    <property type="entry name" value="HEXOKINASE_2"/>
    <property type="match status" value="1"/>
</dbReference>
<dbReference type="GO" id="GO:0001678">
    <property type="term" value="P:intracellular glucose homeostasis"/>
    <property type="evidence" value="ECO:0000318"/>
    <property type="project" value="GO_Central"/>
</dbReference>
<comment type="pathway">
    <text evidence="1">Carbohydrate degradation; glycolysis; D-glyceraldehyde 3-phosphate and glycerone phosphate from D-glucose: step 1/4.</text>
</comment>
<dbReference type="InParanoid" id="D8SLD0"/>
<keyword evidence="4 11" id="KW-0808">Transferase</keyword>
<dbReference type="UniPathway" id="UPA00109">
    <property type="reaction ID" value="UER00180"/>
</dbReference>
<comment type="catalytic activity">
    <reaction evidence="10">
        <text>D-fructose + ATP = D-fructose 6-phosphate + ADP + H(+)</text>
        <dbReference type="Rhea" id="RHEA:16125"/>
        <dbReference type="ChEBI" id="CHEBI:15378"/>
        <dbReference type="ChEBI" id="CHEBI:30616"/>
        <dbReference type="ChEBI" id="CHEBI:37721"/>
        <dbReference type="ChEBI" id="CHEBI:61527"/>
        <dbReference type="ChEBI" id="CHEBI:456216"/>
        <dbReference type="EC" id="2.7.1.1"/>
    </reaction>
    <physiologicalReaction direction="left-to-right" evidence="10">
        <dbReference type="Rhea" id="RHEA:16126"/>
    </physiologicalReaction>
</comment>